<feature type="domain" description="CDC20/Fizzy WD40" evidence="5">
    <location>
        <begin position="161"/>
        <end position="486"/>
    </location>
</feature>
<comment type="similarity">
    <text evidence="1">Belongs to the WD repeat CDC20/Fizzy family.</text>
</comment>
<evidence type="ECO:0000313" key="6">
    <source>
        <dbReference type="EMBL" id="KZP33245.1"/>
    </source>
</evidence>
<proteinExistence type="inferred from homology"/>
<dbReference type="STRING" id="436010.A0A166W0A0"/>
<organism evidence="6">
    <name type="scientific">Athelia psychrophila</name>
    <dbReference type="NCBI Taxonomy" id="1759441"/>
    <lineage>
        <taxon>Eukaryota</taxon>
        <taxon>Fungi</taxon>
        <taxon>Dikarya</taxon>
        <taxon>Basidiomycota</taxon>
        <taxon>Agaricomycotina</taxon>
        <taxon>Agaricomycetes</taxon>
        <taxon>Agaricomycetidae</taxon>
        <taxon>Atheliales</taxon>
        <taxon>Atheliaceae</taxon>
        <taxon>Athelia</taxon>
    </lineage>
</organism>
<dbReference type="GO" id="GO:1990757">
    <property type="term" value="F:ubiquitin ligase activator activity"/>
    <property type="evidence" value="ECO:0007669"/>
    <property type="project" value="TreeGrafter"/>
</dbReference>
<evidence type="ECO:0000256" key="3">
    <source>
        <dbReference type="ARBA" id="ARBA00022737"/>
    </source>
</evidence>
<dbReference type="InterPro" id="IPR036322">
    <property type="entry name" value="WD40_repeat_dom_sf"/>
</dbReference>
<dbReference type="GO" id="GO:0031145">
    <property type="term" value="P:anaphase-promoting complex-dependent catabolic process"/>
    <property type="evidence" value="ECO:0007669"/>
    <property type="project" value="TreeGrafter"/>
</dbReference>
<dbReference type="PANTHER" id="PTHR19918">
    <property type="entry name" value="CELL DIVISION CYCLE 20 CDC20 FIZZY -RELATED"/>
    <property type="match status" value="1"/>
</dbReference>
<dbReference type="AlphaFoldDB" id="A0A166W0A0"/>
<dbReference type="InterPro" id="IPR001680">
    <property type="entry name" value="WD40_rpt"/>
</dbReference>
<dbReference type="OrthoDB" id="10263272at2759"/>
<dbReference type="GO" id="GO:1905786">
    <property type="term" value="P:positive regulation of anaphase-promoting complex-dependent catabolic process"/>
    <property type="evidence" value="ECO:0007669"/>
    <property type="project" value="TreeGrafter"/>
</dbReference>
<dbReference type="SMART" id="SM00320">
    <property type="entry name" value="WD40"/>
    <property type="match status" value="3"/>
</dbReference>
<dbReference type="GO" id="GO:0005680">
    <property type="term" value="C:anaphase-promoting complex"/>
    <property type="evidence" value="ECO:0007669"/>
    <property type="project" value="TreeGrafter"/>
</dbReference>
<evidence type="ECO:0000259" key="5">
    <source>
        <dbReference type="Pfam" id="PF24807"/>
    </source>
</evidence>
<protein>
    <submittedName>
        <fullName evidence="6">WD40 repeat-like protein</fullName>
    </submittedName>
</protein>
<reference evidence="6" key="1">
    <citation type="journal article" date="2016" name="Mol. Biol. Evol.">
        <title>Comparative Genomics of Early-Diverging Mushroom-Forming Fungi Provides Insights into the Origins of Lignocellulose Decay Capabilities.</title>
        <authorList>
            <person name="Nagy L.G."/>
            <person name="Riley R."/>
            <person name="Tritt A."/>
            <person name="Adam C."/>
            <person name="Daum C."/>
            <person name="Floudas D."/>
            <person name="Sun H."/>
            <person name="Yadav J.S."/>
            <person name="Pangilinan J."/>
            <person name="Larsson K.H."/>
            <person name="Matsuura K."/>
            <person name="Barry K."/>
            <person name="Labutti K."/>
            <person name="Kuo R."/>
            <person name="Ohm R.A."/>
            <person name="Bhattacharya S.S."/>
            <person name="Shirouzu T."/>
            <person name="Yoshinaga Y."/>
            <person name="Martin F.M."/>
            <person name="Grigoriev I.V."/>
            <person name="Hibbett D.S."/>
        </authorList>
    </citation>
    <scope>NUCLEOTIDE SEQUENCE [LARGE SCALE GENOMIC DNA]</scope>
    <source>
        <strain evidence="6">CBS 109695</strain>
    </source>
</reference>
<name>A0A166W0A0_9AGAM</name>
<dbReference type="PANTHER" id="PTHR19918:SF5">
    <property type="entry name" value="MEIOSIS-SPECIFIC APC_C ACTIVATOR PROTEIN AMA1"/>
    <property type="match status" value="1"/>
</dbReference>
<dbReference type="InterPro" id="IPR033010">
    <property type="entry name" value="Cdc20/Fizzy"/>
</dbReference>
<gene>
    <name evidence="6" type="ORF">FIBSPDRAFT_1036361</name>
</gene>
<dbReference type="GO" id="GO:0010997">
    <property type="term" value="F:anaphase-promoting complex binding"/>
    <property type="evidence" value="ECO:0007669"/>
    <property type="project" value="InterPro"/>
</dbReference>
<dbReference type="PROSITE" id="PS50082">
    <property type="entry name" value="WD_REPEATS_2"/>
    <property type="match status" value="1"/>
</dbReference>
<dbReference type="Gene3D" id="2.130.10.10">
    <property type="entry name" value="YVTN repeat-like/Quinoprotein amine dehydrogenase"/>
    <property type="match status" value="1"/>
</dbReference>
<dbReference type="Pfam" id="PF24807">
    <property type="entry name" value="WD40_CDC20-Fz"/>
    <property type="match status" value="1"/>
</dbReference>
<evidence type="ECO:0000256" key="4">
    <source>
        <dbReference type="PROSITE-ProRule" id="PRU00221"/>
    </source>
</evidence>
<accession>A0A166W0A0</accession>
<dbReference type="InterPro" id="IPR056150">
    <property type="entry name" value="WD40_CDC20-Fz"/>
</dbReference>
<keyword evidence="2 4" id="KW-0853">WD repeat</keyword>
<dbReference type="PROSITE" id="PS50294">
    <property type="entry name" value="WD_REPEATS_REGION"/>
    <property type="match status" value="1"/>
</dbReference>
<sequence>MDANVFNMSEDTYDCAPKEHEAVPLMSKRRSPSSAYKGPYSARKRRRISLASIDLSRELQSHVLLEPRTETTADRFIPTRPKFANQLNTTPRTTRIAKGWGLADDRILNFSDPPAIIPAPQFPMHNLLRKSASQLFDSPSPAHSASSLSNIARRKHAIVVLDGPGISINPYAYPFSWSSKNLIAVAFGAVVYYQDMTTRKTVRLRATQPSVDALHTIQWGAGANADMLALGAVTGRVSLCNAVAEKEAMRWTSESSGGMGGMDWYENVLAVGRQSGKVSLYDCRLLTRMNELDGHKAKVRGVKWSTDGRYLASGDHEGSVYIWDARAGKFFLDSEERGRRVRHRGPVKALAWCPWQPDLLASGGNSPDGCIRIWSANSSASPLSPLHTIPLNASITSLHWSRSCKELLSTHGSAWSSSPFAVAPTSEFPESVATPIANSVTVHAYPSCKRLVSVPAHLGEVSHSCLSPDGSNLFTVSGWDEAMKMWAVWGVRENEGKRESVFDKFAIR</sequence>
<dbReference type="EMBL" id="KV417483">
    <property type="protein sequence ID" value="KZP33245.1"/>
    <property type="molecule type" value="Genomic_DNA"/>
</dbReference>
<feature type="repeat" description="WD" evidence="4">
    <location>
        <begin position="292"/>
        <end position="333"/>
    </location>
</feature>
<evidence type="ECO:0000256" key="2">
    <source>
        <dbReference type="ARBA" id="ARBA00022574"/>
    </source>
</evidence>
<evidence type="ECO:0000256" key="1">
    <source>
        <dbReference type="ARBA" id="ARBA00006445"/>
    </source>
</evidence>
<dbReference type="SUPFAM" id="SSF50978">
    <property type="entry name" value="WD40 repeat-like"/>
    <property type="match status" value="1"/>
</dbReference>
<dbReference type="InterPro" id="IPR015943">
    <property type="entry name" value="WD40/YVTN_repeat-like_dom_sf"/>
</dbReference>
<keyword evidence="3" id="KW-0677">Repeat</keyword>